<gene>
    <name evidence="2" type="ORF">ACFSBX_04620</name>
</gene>
<evidence type="ECO:0000313" key="3">
    <source>
        <dbReference type="Proteomes" id="UP001597085"/>
    </source>
</evidence>
<dbReference type="Proteomes" id="UP001597085">
    <property type="component" value="Unassembled WGS sequence"/>
</dbReference>
<sequence length="356" mass="38733">METRKIQQVSKGTFTVSIPRDWARETGLSAGDVVHVHTSLDGTLTIQPAADQTANIDLAIDDESPEQLTHLLRTAYVLGVLRIRFSSEEGFNDRQRTALRSTVRTLSGIAIGEESETLITAGNVIDSEQVSVRQSVRHLQFVALSRHREATGALLDADRTQAAPPDDARSDRLAMLVKRYLVRSLSRLDAVDKLGENRVELFSLFEVADELARIASCADRMAAVALELDESLCDLYDDEVAAEIEAAAIDARDVAETATESVFDPDPDEIWSVLQTCDAVCETLDEVERRVFNSSDGNYRTSRVLSAVRRTAESAASIASIGLRRAVQSGRFEGDRTAEAESGDTTGSAVTTDADG</sequence>
<comment type="caution">
    <text evidence="2">The sequence shown here is derived from an EMBL/GenBank/DDBJ whole genome shotgun (WGS) entry which is preliminary data.</text>
</comment>
<proteinExistence type="predicted"/>
<evidence type="ECO:0000313" key="2">
    <source>
        <dbReference type="EMBL" id="MFD1598237.1"/>
    </source>
</evidence>
<keyword evidence="3" id="KW-1185">Reference proteome</keyword>
<dbReference type="SUPFAM" id="SSF109755">
    <property type="entry name" value="PhoU-like"/>
    <property type="match status" value="1"/>
</dbReference>
<reference evidence="2 3" key="1">
    <citation type="journal article" date="2019" name="Int. J. Syst. Evol. Microbiol.">
        <title>The Global Catalogue of Microorganisms (GCM) 10K type strain sequencing project: providing services to taxonomists for standard genome sequencing and annotation.</title>
        <authorList>
            <consortium name="The Broad Institute Genomics Platform"/>
            <consortium name="The Broad Institute Genome Sequencing Center for Infectious Disease"/>
            <person name="Wu L."/>
            <person name="Ma J."/>
        </authorList>
    </citation>
    <scope>NUCLEOTIDE SEQUENCE [LARGE SCALE GENOMIC DNA]</scope>
    <source>
        <strain evidence="2 3">CGMCC 1.12121</strain>
    </source>
</reference>
<dbReference type="RefSeq" id="WP_256422499.1">
    <property type="nucleotide sequence ID" value="NZ_JANHDI010000013.1"/>
</dbReference>
<dbReference type="EMBL" id="JBHUDK010000004">
    <property type="protein sequence ID" value="MFD1598237.1"/>
    <property type="molecule type" value="Genomic_DNA"/>
</dbReference>
<evidence type="ECO:0000256" key="1">
    <source>
        <dbReference type="SAM" id="MobiDB-lite"/>
    </source>
</evidence>
<dbReference type="InterPro" id="IPR038078">
    <property type="entry name" value="PhoU-like_sf"/>
</dbReference>
<name>A0ABD6CM85_9EURY</name>
<protein>
    <submittedName>
        <fullName evidence="2">Phosphate uptake regulator PhoU</fullName>
    </submittedName>
</protein>
<feature type="compositionally biased region" description="Polar residues" evidence="1">
    <location>
        <begin position="343"/>
        <end position="356"/>
    </location>
</feature>
<organism evidence="2 3">
    <name type="scientific">Halobellus rarus</name>
    <dbReference type="NCBI Taxonomy" id="1126237"/>
    <lineage>
        <taxon>Archaea</taxon>
        <taxon>Methanobacteriati</taxon>
        <taxon>Methanobacteriota</taxon>
        <taxon>Stenosarchaea group</taxon>
        <taxon>Halobacteria</taxon>
        <taxon>Halobacteriales</taxon>
        <taxon>Haloferacaceae</taxon>
        <taxon>Halobellus</taxon>
    </lineage>
</organism>
<feature type="region of interest" description="Disordered" evidence="1">
    <location>
        <begin position="332"/>
        <end position="356"/>
    </location>
</feature>
<accession>A0ABD6CM85</accession>
<dbReference type="Gene3D" id="1.20.58.220">
    <property type="entry name" value="Phosphate transport system protein phou homolog 2, domain 2"/>
    <property type="match status" value="1"/>
</dbReference>
<dbReference type="AlphaFoldDB" id="A0ABD6CM85"/>